<evidence type="ECO:0000256" key="4">
    <source>
        <dbReference type="ARBA" id="ARBA00022737"/>
    </source>
</evidence>
<evidence type="ECO:0000313" key="10">
    <source>
        <dbReference type="Proteomes" id="UP001178461"/>
    </source>
</evidence>
<feature type="compositionally biased region" description="Polar residues" evidence="7">
    <location>
        <begin position="346"/>
        <end position="357"/>
    </location>
</feature>
<dbReference type="InterPro" id="IPR011992">
    <property type="entry name" value="EF-hand-dom_pair"/>
</dbReference>
<keyword evidence="3" id="KW-0479">Metal-binding</keyword>
<proteinExistence type="inferred from homology"/>
<keyword evidence="5" id="KW-0106">Calcium</keyword>
<feature type="compositionally biased region" description="Basic and acidic residues" evidence="7">
    <location>
        <begin position="820"/>
        <end position="844"/>
    </location>
</feature>
<dbReference type="SMART" id="SM00054">
    <property type="entry name" value="EFh"/>
    <property type="match status" value="1"/>
</dbReference>
<dbReference type="SUPFAM" id="SSF47473">
    <property type="entry name" value="EF-hand"/>
    <property type="match status" value="1"/>
</dbReference>
<evidence type="ECO:0000256" key="1">
    <source>
        <dbReference type="ARBA" id="ARBA00004463"/>
    </source>
</evidence>
<feature type="compositionally biased region" description="Low complexity" evidence="7">
    <location>
        <begin position="96"/>
        <end position="107"/>
    </location>
</feature>
<feature type="compositionally biased region" description="Basic and acidic residues" evidence="7">
    <location>
        <begin position="777"/>
        <end position="799"/>
    </location>
</feature>
<feature type="compositionally biased region" description="Basic and acidic residues" evidence="7">
    <location>
        <begin position="744"/>
        <end position="753"/>
    </location>
</feature>
<feature type="compositionally biased region" description="Basic and acidic residues" evidence="7">
    <location>
        <begin position="383"/>
        <end position="395"/>
    </location>
</feature>
<organism evidence="9 10">
    <name type="scientific">Podarcis lilfordi</name>
    <name type="common">Lilford's wall lizard</name>
    <dbReference type="NCBI Taxonomy" id="74358"/>
    <lineage>
        <taxon>Eukaryota</taxon>
        <taxon>Metazoa</taxon>
        <taxon>Chordata</taxon>
        <taxon>Craniata</taxon>
        <taxon>Vertebrata</taxon>
        <taxon>Euteleostomi</taxon>
        <taxon>Lepidosauria</taxon>
        <taxon>Squamata</taxon>
        <taxon>Bifurcata</taxon>
        <taxon>Unidentata</taxon>
        <taxon>Episquamata</taxon>
        <taxon>Laterata</taxon>
        <taxon>Lacertibaenia</taxon>
        <taxon>Lacertidae</taxon>
        <taxon>Podarcis</taxon>
    </lineage>
</organism>
<dbReference type="GO" id="GO:0001533">
    <property type="term" value="C:cornified envelope"/>
    <property type="evidence" value="ECO:0007669"/>
    <property type="project" value="TreeGrafter"/>
</dbReference>
<dbReference type="InterPro" id="IPR002048">
    <property type="entry name" value="EF_hand_dom"/>
</dbReference>
<dbReference type="SMART" id="SM01394">
    <property type="entry name" value="S_100"/>
    <property type="match status" value="1"/>
</dbReference>
<dbReference type="Proteomes" id="UP001178461">
    <property type="component" value="Chromosome 16"/>
</dbReference>
<feature type="compositionally biased region" description="Basic and acidic residues" evidence="7">
    <location>
        <begin position="921"/>
        <end position="933"/>
    </location>
</feature>
<keyword evidence="2" id="KW-0597">Phosphoprotein</keyword>
<feature type="compositionally biased region" description="Basic and acidic residues" evidence="7">
    <location>
        <begin position="180"/>
        <end position="204"/>
    </location>
</feature>
<feature type="compositionally biased region" description="Polar residues" evidence="7">
    <location>
        <begin position="396"/>
        <end position="411"/>
    </location>
</feature>
<gene>
    <name evidence="9" type="ORF">PODLI_1B017881</name>
</gene>
<feature type="compositionally biased region" description="Polar residues" evidence="7">
    <location>
        <begin position="492"/>
        <end position="503"/>
    </location>
</feature>
<dbReference type="PROSITE" id="PS00303">
    <property type="entry name" value="S100_CABP"/>
    <property type="match status" value="1"/>
</dbReference>
<dbReference type="InterPro" id="IPR034325">
    <property type="entry name" value="S-100_dom"/>
</dbReference>
<evidence type="ECO:0000256" key="2">
    <source>
        <dbReference type="ARBA" id="ARBA00022553"/>
    </source>
</evidence>
<dbReference type="AlphaFoldDB" id="A0AA35LMK1"/>
<feature type="compositionally biased region" description="Polar residues" evidence="7">
    <location>
        <begin position="732"/>
        <end position="743"/>
    </location>
</feature>
<feature type="compositionally biased region" description="Basic and acidic residues" evidence="7">
    <location>
        <begin position="274"/>
        <end position="299"/>
    </location>
</feature>
<dbReference type="PANTHER" id="PTHR22571:SF51">
    <property type="entry name" value="FILAGGRIN"/>
    <property type="match status" value="1"/>
</dbReference>
<feature type="compositionally biased region" description="Basic and acidic residues" evidence="7">
    <location>
        <begin position="647"/>
        <end position="663"/>
    </location>
</feature>
<feature type="compositionally biased region" description="Polar residues" evidence="7">
    <location>
        <begin position="222"/>
        <end position="251"/>
    </location>
</feature>
<feature type="compositionally biased region" description="Basic and acidic residues" evidence="7">
    <location>
        <begin position="504"/>
        <end position="516"/>
    </location>
</feature>
<evidence type="ECO:0000256" key="7">
    <source>
        <dbReference type="SAM" id="MobiDB-lite"/>
    </source>
</evidence>
<dbReference type="EMBL" id="OX395143">
    <property type="protein sequence ID" value="CAI5798597.1"/>
    <property type="molecule type" value="Genomic_DNA"/>
</dbReference>
<feature type="compositionally biased region" description="Low complexity" evidence="7">
    <location>
        <begin position="808"/>
        <end position="819"/>
    </location>
</feature>
<dbReference type="GO" id="GO:0061436">
    <property type="term" value="P:establishment of skin barrier"/>
    <property type="evidence" value="ECO:0007669"/>
    <property type="project" value="TreeGrafter"/>
</dbReference>
<feature type="compositionally biased region" description="Polar residues" evidence="7">
    <location>
        <begin position="636"/>
        <end position="646"/>
    </location>
</feature>
<dbReference type="PROSITE" id="PS50222">
    <property type="entry name" value="EF_HAND_2"/>
    <property type="match status" value="1"/>
</dbReference>
<feature type="compositionally biased region" description="Polar residues" evidence="7">
    <location>
        <begin position="422"/>
        <end position="436"/>
    </location>
</feature>
<dbReference type="PANTHER" id="PTHR22571">
    <property type="entry name" value="FILAGGRIN-RELATED"/>
    <property type="match status" value="1"/>
</dbReference>
<dbReference type="GO" id="GO:0036457">
    <property type="term" value="C:keratohyalin granule"/>
    <property type="evidence" value="ECO:0007669"/>
    <property type="project" value="TreeGrafter"/>
</dbReference>
<feature type="compositionally biased region" description="Polar residues" evidence="7">
    <location>
        <begin position="112"/>
        <end position="124"/>
    </location>
</feature>
<evidence type="ECO:0000256" key="6">
    <source>
        <dbReference type="ARBA" id="ARBA00038258"/>
    </source>
</evidence>
<dbReference type="CDD" id="cd00213">
    <property type="entry name" value="S-100"/>
    <property type="match status" value="1"/>
</dbReference>
<name>A0AA35LMK1_9SAUR</name>
<dbReference type="InterPro" id="IPR013787">
    <property type="entry name" value="S100_Ca-bd_sub"/>
</dbReference>
<feature type="compositionally biased region" description="Basic and acidic residues" evidence="7">
    <location>
        <begin position="532"/>
        <end position="550"/>
    </location>
</feature>
<dbReference type="InterPro" id="IPR052503">
    <property type="entry name" value="S100-fused_Epidermal_Struct"/>
</dbReference>
<sequence>MSQLLGNIHSIIGAFNKYAKDDGECATLSKGELKSLIQKEFAEVIVNPQDPETIETMLQLLDKDCDGKVDFEEFTVLVFKVAKACYKKEHECGVTAEGQSRRGGSSARRQETSVLSKGSTQQPAQEPEKVSEPESQCSSQEEKQESPKSETLSDRRSKEPLKQERGSRFSQKPSWTCPAQREREEGQRGEKEPSCQGFRREVQHCSKPSQRKPQIVAEEISRQSCQEPDTPDECQTQGTQQSTVQKPSQPCQMEEQGHREPQEQEQAAQQPTPHRKEAPRQTQEPLKREQDVVKPKSQESQKAVRRPAQRGVEEPQAPEQKSTSQSCRDHQEEQPSLGCGKERTSTSEQHSTYCQEQEPQRGERSMQQQECKPQTRGKGAVRRLVEEYQEAKDDSCQQPTKEVQEPEQAQSCKPDGGILTRGKQSTHQQECQSQGHEQALTGQEEQESQSPEEATTGCHERQPLTTVRHQPHQDIQEPQHSGKSHYRRHECQTLTPEQVVSPQEDTKPQPSEKEACSEPTESTEQTTTGCHEGQRLTRRQHEPYPEERKPQNTRQSQYRSHECSPLTPEEGPFPQERTTSQKQEREEAEGSEKATTACCECPSLRRRQPCPEESKPQKPGQSQHRSHACQPWTPKQVPSAQEMSQTQEREASCELPEAPEKATSRGRPSEQCQPHVEEQKPKKPGQSQRRCQESQPLVQEQALSPKEETKPQVSKREASCESVETPEKATSGGRTCQPSPSERCQSRSEEQKPQRPRQSQHHCQASRPLTQEQALSPKEETKPQVSKREASCESVETPRKATSGGHACQSSTSEQSQTCPEERKPQKPRQSKDQHECQSSETERGISPQEETNPCEQEQESSSQETEAPERATTGRWKGQSSSTRHQPHSEEGKPQNSGQIQYCPHECRPLTPEQATSPQEETKPQTSEREGSCEPTQSPASQGPIDSLARQPLRPWPQQQRRALQFPSPWSPKH</sequence>
<evidence type="ECO:0000256" key="5">
    <source>
        <dbReference type="ARBA" id="ARBA00022837"/>
    </source>
</evidence>
<reference evidence="9" key="1">
    <citation type="submission" date="2022-12" db="EMBL/GenBank/DDBJ databases">
        <authorList>
            <person name="Alioto T."/>
            <person name="Alioto T."/>
            <person name="Gomez Garrido J."/>
        </authorList>
    </citation>
    <scope>NUCLEOTIDE SEQUENCE</scope>
</reference>
<feature type="compositionally biased region" description="Polar residues" evidence="7">
    <location>
        <begin position="685"/>
        <end position="702"/>
    </location>
</feature>
<protein>
    <submittedName>
        <fullName evidence="9">Cornulin-like</fullName>
    </submittedName>
</protein>
<feature type="region of interest" description="Disordered" evidence="7">
    <location>
        <begin position="95"/>
        <end position="975"/>
    </location>
</feature>
<dbReference type="PROSITE" id="PS00018">
    <property type="entry name" value="EF_HAND_1"/>
    <property type="match status" value="1"/>
</dbReference>
<dbReference type="InterPro" id="IPR001751">
    <property type="entry name" value="S100/CaBP7/8-like_CS"/>
</dbReference>
<keyword evidence="4" id="KW-0677">Repeat</keyword>
<feature type="compositionally biased region" description="Basic and acidic residues" evidence="7">
    <location>
        <begin position="705"/>
        <end position="719"/>
    </location>
</feature>
<feature type="compositionally biased region" description="Low complexity" evidence="7">
    <location>
        <begin position="517"/>
        <end position="528"/>
    </location>
</feature>
<keyword evidence="10" id="KW-1185">Reference proteome</keyword>
<comment type="subcellular location">
    <subcellularLocation>
        <location evidence="1">Cytoplasmic granule</location>
    </subcellularLocation>
</comment>
<feature type="compositionally biased region" description="Basic and acidic residues" evidence="7">
    <location>
        <begin position="140"/>
        <end position="167"/>
    </location>
</feature>
<dbReference type="GO" id="GO:0046914">
    <property type="term" value="F:transition metal ion binding"/>
    <property type="evidence" value="ECO:0007669"/>
    <property type="project" value="InterPro"/>
</dbReference>
<feature type="compositionally biased region" description="Polar residues" evidence="7">
    <location>
        <begin position="761"/>
        <end position="774"/>
    </location>
</feature>
<evidence type="ECO:0000313" key="9">
    <source>
        <dbReference type="EMBL" id="CAI5798597.1"/>
    </source>
</evidence>
<feature type="compositionally biased region" description="Low complexity" evidence="7">
    <location>
        <begin position="949"/>
        <end position="966"/>
    </location>
</feature>
<evidence type="ECO:0000256" key="3">
    <source>
        <dbReference type="ARBA" id="ARBA00022723"/>
    </source>
</evidence>
<comment type="similarity">
    <text evidence="6">Belongs to the S100-fused protein family.</text>
</comment>
<dbReference type="InterPro" id="IPR018247">
    <property type="entry name" value="EF_Hand_1_Ca_BS"/>
</dbReference>
<dbReference type="Gene3D" id="1.10.238.10">
    <property type="entry name" value="EF-hand"/>
    <property type="match status" value="1"/>
</dbReference>
<feature type="domain" description="EF-hand" evidence="8">
    <location>
        <begin position="49"/>
        <end position="84"/>
    </location>
</feature>
<accession>A0AA35LMK1</accession>
<dbReference type="GO" id="GO:0005509">
    <property type="term" value="F:calcium ion binding"/>
    <property type="evidence" value="ECO:0007669"/>
    <property type="project" value="InterPro"/>
</dbReference>
<evidence type="ECO:0000259" key="8">
    <source>
        <dbReference type="PROSITE" id="PS50222"/>
    </source>
</evidence>
<feature type="compositionally biased region" description="Basic and acidic residues" evidence="7">
    <location>
        <begin position="582"/>
        <end position="592"/>
    </location>
</feature>
<dbReference type="Pfam" id="PF01023">
    <property type="entry name" value="S_100"/>
    <property type="match status" value="1"/>
</dbReference>